<sequence>MRKSISPYPAVAVDGDGSGVVSQAGAVLLLRTAERIGLVKGLSKALAPWRKPLATHNPGKIVLDLAASLALGGDCVSDLAVLRDEPGVFGPVASDPTVSRLVAVLAADASKVLSAIASARADARGHAWVLAGEQAPEDGIDAEHPLLIDLDATLTDAHSEKELAAPTFKRGFGFHPLWAFIDHGDTGTGEPAAAMLRPGNAGSNTASDHTQVLRDALSQLPWTPSWRVGRKVLLRTDSGGGSHEFLDYCHRRRVQYSIGFTLTDEIAAAMDTHLEPGDWTPAYDADGEVRDGAWVVEVTGIAELSGWPPGMRLVVRKERPHPGAQLRFTDRDGMRLTAFVTNTTRGQLPDLELRHRRRARCEDRIRAAKDTGLRNLPFHSFNANRIWLAVVALALDLTAWMQTLALHDHNARRWEPKTLRLRLFSIPARLARHARRVHLRLSAHNPWTNLAVTAHTHLTAT</sequence>
<evidence type="ECO:0000259" key="1">
    <source>
        <dbReference type="Pfam" id="PF13701"/>
    </source>
</evidence>
<evidence type="ECO:0000313" key="3">
    <source>
        <dbReference type="Proteomes" id="UP000702209"/>
    </source>
</evidence>
<comment type="caution">
    <text evidence="2">The sequence shown here is derived from an EMBL/GenBank/DDBJ whole genome shotgun (WGS) entry which is preliminary data.</text>
</comment>
<dbReference type="RefSeq" id="WP_195134106.1">
    <property type="nucleotide sequence ID" value="NZ_JADLQX010000078.1"/>
</dbReference>
<accession>A0ABS0D4J6</accession>
<reference evidence="2 3" key="1">
    <citation type="submission" date="2020-10" db="EMBL/GenBank/DDBJ databases">
        <title>Identification of Nocardia species via Next-generation sequencing and recognition of intraspecies genetic diversity.</title>
        <authorList>
            <person name="Li P."/>
            <person name="Li P."/>
            <person name="Lu B."/>
        </authorList>
    </citation>
    <scope>NUCLEOTIDE SEQUENCE [LARGE SCALE GENOMIC DNA]</scope>
    <source>
        <strain evidence="2 3">BJ06-0157</strain>
    </source>
</reference>
<dbReference type="InterPro" id="IPR047960">
    <property type="entry name" value="Transpos_IS1380"/>
</dbReference>
<evidence type="ECO:0000313" key="2">
    <source>
        <dbReference type="EMBL" id="MBF6302927.1"/>
    </source>
</evidence>
<keyword evidence="3" id="KW-1185">Reference proteome</keyword>
<dbReference type="NCBIfam" id="NF033539">
    <property type="entry name" value="transpos_IS1380"/>
    <property type="match status" value="1"/>
</dbReference>
<dbReference type="Proteomes" id="UP000702209">
    <property type="component" value="Unassembled WGS sequence"/>
</dbReference>
<dbReference type="Pfam" id="PF13701">
    <property type="entry name" value="DDE_Tnp_1_4"/>
    <property type="match status" value="1"/>
</dbReference>
<gene>
    <name evidence="2" type="ORF">IU459_36230</name>
</gene>
<dbReference type="EMBL" id="JADLQX010000078">
    <property type="protein sequence ID" value="MBF6302927.1"/>
    <property type="molecule type" value="Genomic_DNA"/>
</dbReference>
<protein>
    <submittedName>
        <fullName evidence="2">IS1380 family transposase</fullName>
    </submittedName>
</protein>
<organism evidence="2 3">
    <name type="scientific">Nocardia amamiensis</name>
    <dbReference type="NCBI Taxonomy" id="404578"/>
    <lineage>
        <taxon>Bacteria</taxon>
        <taxon>Bacillati</taxon>
        <taxon>Actinomycetota</taxon>
        <taxon>Actinomycetes</taxon>
        <taxon>Mycobacteriales</taxon>
        <taxon>Nocardiaceae</taxon>
        <taxon>Nocardia</taxon>
    </lineage>
</organism>
<name>A0ABS0D4J6_9NOCA</name>
<feature type="domain" description="Transposase DDE" evidence="1">
    <location>
        <begin position="8"/>
        <end position="459"/>
    </location>
</feature>
<proteinExistence type="predicted"/>
<dbReference type="InterPro" id="IPR025668">
    <property type="entry name" value="Tnp_DDE_dom"/>
</dbReference>